<dbReference type="KEGG" id="med:MELS_2019"/>
<dbReference type="EMBL" id="HE576794">
    <property type="protein sequence ID" value="CCC74237.1"/>
    <property type="molecule type" value="Genomic_DNA"/>
</dbReference>
<dbReference type="GeneID" id="97492430"/>
<dbReference type="AlphaFoldDB" id="G0VLN9"/>
<keyword evidence="3" id="KW-1185">Reference proteome</keyword>
<keyword evidence="1" id="KW-0732">Signal</keyword>
<dbReference type="RefSeq" id="WP_014016958.1">
    <property type="nucleotide sequence ID" value="NC_015873.1"/>
</dbReference>
<gene>
    <name evidence="2" type="ORF">MELS_2019</name>
</gene>
<dbReference type="HOGENOM" id="CLU_1568874_0_0_9"/>
<evidence type="ECO:0000313" key="3">
    <source>
        <dbReference type="Proteomes" id="UP000010111"/>
    </source>
</evidence>
<name>G0VLN9_MEGEL</name>
<reference evidence="2 3" key="1">
    <citation type="journal article" date="2011" name="J. Bacteriol.">
        <title>Genome Sequence of the Ruminal Bacterium Megasphaera elsdenii.</title>
        <authorList>
            <person name="Marx H."/>
            <person name="Graf A.B."/>
            <person name="Tatto N."/>
            <person name="Thallinger G.G."/>
            <person name="Mattanovich D."/>
            <person name="Sauer M."/>
        </authorList>
    </citation>
    <scope>NUCLEOTIDE SEQUENCE [LARGE SCALE GENOMIC DNA]</scope>
    <source>
        <strain evidence="2 3">DSM 20460</strain>
    </source>
</reference>
<feature type="chain" id="PRO_5003410616" evidence="1">
    <location>
        <begin position="28"/>
        <end position="170"/>
    </location>
</feature>
<accession>G0VLN9</accession>
<protein>
    <submittedName>
        <fullName evidence="2">Uncharacterized protein</fullName>
    </submittedName>
</protein>
<proteinExistence type="predicted"/>
<dbReference type="STRING" id="1064535.MELS_2019"/>
<dbReference type="Proteomes" id="UP000010111">
    <property type="component" value="Chromosome"/>
</dbReference>
<evidence type="ECO:0000313" key="2">
    <source>
        <dbReference type="EMBL" id="CCC74237.1"/>
    </source>
</evidence>
<evidence type="ECO:0000256" key="1">
    <source>
        <dbReference type="SAM" id="SignalP"/>
    </source>
</evidence>
<organism evidence="2 3">
    <name type="scientific">Megasphaera elsdenii DSM 20460</name>
    <dbReference type="NCBI Taxonomy" id="1064535"/>
    <lineage>
        <taxon>Bacteria</taxon>
        <taxon>Bacillati</taxon>
        <taxon>Bacillota</taxon>
        <taxon>Negativicutes</taxon>
        <taxon>Veillonellales</taxon>
        <taxon>Veillonellaceae</taxon>
        <taxon>Megasphaera</taxon>
    </lineage>
</organism>
<sequence length="170" mass="19320">MSVRLNKLSIFFLVCVVFFSFTLQAFAAEKLDQKYMGLGDLTWGRPLYDIEGEYDVKFVNKRTSSIASTSVETYLIRIPEANGNMCFYGPLVASAEFANGKLFAIIIPFKGYDDELYKLTEKFGHPPYGDSSNTVGWRGERILIFLKREQSDFDGTLILIMPGAQDFLYK</sequence>
<feature type="signal peptide" evidence="1">
    <location>
        <begin position="1"/>
        <end position="27"/>
    </location>
</feature>